<dbReference type="GO" id="GO:0034452">
    <property type="term" value="F:dynactin binding"/>
    <property type="evidence" value="ECO:0007669"/>
    <property type="project" value="TreeGrafter"/>
</dbReference>
<evidence type="ECO:0000256" key="1">
    <source>
        <dbReference type="ARBA" id="ARBA00010061"/>
    </source>
</evidence>
<feature type="domain" description="Methyltransferase" evidence="5">
    <location>
        <begin position="983"/>
        <end position="1066"/>
    </location>
</feature>
<dbReference type="Pfam" id="PF13847">
    <property type="entry name" value="Methyltransf_31"/>
    <property type="match status" value="1"/>
</dbReference>
<evidence type="ECO:0000256" key="2">
    <source>
        <dbReference type="ARBA" id="ARBA00023054"/>
    </source>
</evidence>
<comment type="caution">
    <text evidence="6">The sequence shown here is derived from an EMBL/GenBank/DDBJ whole genome shotgun (WGS) entry which is preliminary data.</text>
</comment>
<organism evidence="6 7">
    <name type="scientific">Trichinella spiralis</name>
    <name type="common">Trichina worm</name>
    <dbReference type="NCBI Taxonomy" id="6334"/>
    <lineage>
        <taxon>Eukaryota</taxon>
        <taxon>Metazoa</taxon>
        <taxon>Ecdysozoa</taxon>
        <taxon>Nematoda</taxon>
        <taxon>Enoplea</taxon>
        <taxon>Dorylaimia</taxon>
        <taxon>Trichinellida</taxon>
        <taxon>Trichinellidae</taxon>
        <taxon>Trichinella</taxon>
    </lineage>
</organism>
<dbReference type="GO" id="GO:0070840">
    <property type="term" value="F:dynein complex binding"/>
    <property type="evidence" value="ECO:0007669"/>
    <property type="project" value="InterPro"/>
</dbReference>
<dbReference type="PANTHER" id="PTHR31233">
    <property type="entry name" value="BICAUDAL D FAMILY MEMBER"/>
    <property type="match status" value="1"/>
</dbReference>
<dbReference type="GO" id="GO:0005794">
    <property type="term" value="C:Golgi apparatus"/>
    <property type="evidence" value="ECO:0007669"/>
    <property type="project" value="TreeGrafter"/>
</dbReference>
<keyword evidence="2 3" id="KW-0175">Coiled coil</keyword>
<feature type="coiled-coil region" evidence="3">
    <location>
        <begin position="4"/>
        <end position="186"/>
    </location>
</feature>
<dbReference type="InterPro" id="IPR025714">
    <property type="entry name" value="Methyltranfer_dom"/>
</dbReference>
<dbReference type="Gene3D" id="6.10.250.2470">
    <property type="match status" value="1"/>
</dbReference>
<dbReference type="GO" id="GO:0070507">
    <property type="term" value="P:regulation of microtubule cytoskeleton organization"/>
    <property type="evidence" value="ECO:0007669"/>
    <property type="project" value="TreeGrafter"/>
</dbReference>
<sequence length="1152" mass="130743">MSSLEALKSEIDRLSHELDEACNQKIQAAKYGLQVLEEKQALETKYEALESSYEVTKQELDIVKEALSHFQLKHREVEKHGVQHEESLLQETANRESELLSKITALEQDLRQADQEISRTKSEWQQLQEMNDILKSEKENFEICARNLRKEMDELKHREQRLICDYSELEEENLNLQKQLDSTKRVQIDFDSMKFELEKLYEEMQVLRFQSDEASELKEIAERQVEEALRSLQQEREQRLALKKEVDQLKNAELFNSNMSNLAQSVFGMQILVDDKVSSPAMFKQLQASMEEDGESDHYQPMDLFSEMHGAQVKKLELELSSANRQREEMQKQLDVCMRQLNCILFEEANRLVDQIVDVVNSSVADVMCLICDNAPESFKGLFKDDNSLILTMQQRFLDIVSRLKTLVENGKLLASDAVVDQQTTERIQTMEDDLRSLLAHAAQSKACLMQAQNEMCSVSETLSQFYQDVCSRSGLTPDPVMLEHTKSSDLYKSNNSSFEISYDAECSSVDESISLSGGCLAIADGRGKVENLEARVVSTSEKNQLVESIVGGLKSDFRKLLAGLDVEFEQQAPLFQVIDTVRDQVTSLSRTVDSALKGCSSSGVVEKATKSVPTTAQRSSEELVQQNVQLRSMLSTKREQIATLRALLKSNKQVAETALGQLRVRYQNEKRTVTETMGKLRQELKSLKEDAATFASVRAMFTARCCEYQAEVEDYQRQLSAAEEEKKTLNSLLRMAIQQKLALTQRLEELEMDRERSNMRRPIGSKAQQGVGRVSQQPSSSTASAVSSNGPRDSKSQNSLPPSSSASSAGSAFRQLGVRHRRNALIFYTKGKSKQSDDVNRISCSDETILGKCLSGGDGKFCRQWSCRRSVKCQLPVIAAWRLPCELHDADRSAMTNLAFRRDIAAHLLRARPLQILRPRQINTVYCFHEDTAVYNIPKWDCICKIKYSLQLDRNSVTKGFGKACELRMVKWLEERENIIPKHSSILDLGCGNASLLLNLAKRGYSNLTGIDYSDSAIQLAQAKANREKLNQIHFQNLDLMINSENLHNKFDVILDKGTFDVISLREDAEKAVPVYISNVTRYYCRKSNLPRLFFIASCNNTRTELINYFETNFEIMDEEHFSTINFGGKTGTTLTCVIFSLKSSAYNTHI</sequence>
<evidence type="ECO:0000256" key="3">
    <source>
        <dbReference type="SAM" id="Coils"/>
    </source>
</evidence>
<dbReference type="OrthoDB" id="10069295at2759"/>
<dbReference type="Pfam" id="PF09730">
    <property type="entry name" value="BicD"/>
    <property type="match status" value="2"/>
</dbReference>
<dbReference type="CDD" id="cd02440">
    <property type="entry name" value="AdoMet_MTases"/>
    <property type="match status" value="1"/>
</dbReference>
<dbReference type="GO" id="GO:0008093">
    <property type="term" value="F:cytoskeletal anchor activity"/>
    <property type="evidence" value="ECO:0007669"/>
    <property type="project" value="InterPro"/>
</dbReference>
<dbReference type="Gene3D" id="3.40.50.150">
    <property type="entry name" value="Vaccinia Virus protein VP39"/>
    <property type="match status" value="1"/>
</dbReference>
<feature type="compositionally biased region" description="Low complexity" evidence="4">
    <location>
        <begin position="775"/>
        <end position="789"/>
    </location>
</feature>
<dbReference type="FunCoup" id="A0A0V1B3J2">
    <property type="interactions" value="1452"/>
</dbReference>
<feature type="compositionally biased region" description="Low complexity" evidence="4">
    <location>
        <begin position="797"/>
        <end position="813"/>
    </location>
</feature>
<evidence type="ECO:0000313" key="6">
    <source>
        <dbReference type="EMBL" id="KRY31575.1"/>
    </source>
</evidence>
<dbReference type="GO" id="GO:0005829">
    <property type="term" value="C:cytosol"/>
    <property type="evidence" value="ECO:0007669"/>
    <property type="project" value="TreeGrafter"/>
</dbReference>
<dbReference type="EMBL" id="JYDH01000115">
    <property type="protein sequence ID" value="KRY31575.1"/>
    <property type="molecule type" value="Genomic_DNA"/>
</dbReference>
<dbReference type="GO" id="GO:0072393">
    <property type="term" value="P:microtubule anchoring at microtubule organizing center"/>
    <property type="evidence" value="ECO:0007669"/>
    <property type="project" value="TreeGrafter"/>
</dbReference>
<comment type="similarity">
    <text evidence="1">Belongs to the BicD family.</text>
</comment>
<dbReference type="InterPro" id="IPR029063">
    <property type="entry name" value="SAM-dependent_MTases_sf"/>
</dbReference>
<name>A0A0V1B3J2_TRISP</name>
<feature type="coiled-coil region" evidence="3">
    <location>
        <begin position="313"/>
        <end position="340"/>
    </location>
</feature>
<protein>
    <submittedName>
        <fullName evidence="6">Protein bicaudal D-like protein 1</fullName>
    </submittedName>
</protein>
<evidence type="ECO:0000259" key="5">
    <source>
        <dbReference type="Pfam" id="PF13847"/>
    </source>
</evidence>
<keyword evidence="7" id="KW-1185">Reference proteome</keyword>
<evidence type="ECO:0000256" key="4">
    <source>
        <dbReference type="SAM" id="MobiDB-lite"/>
    </source>
</evidence>
<feature type="region of interest" description="Disordered" evidence="4">
    <location>
        <begin position="753"/>
        <end position="814"/>
    </location>
</feature>
<gene>
    <name evidence="6" type="primary">Bicd1</name>
    <name evidence="6" type="ORF">T01_7519</name>
</gene>
<dbReference type="PANTHER" id="PTHR31233:SF6">
    <property type="entry name" value="PROTEIN BICAUDAL D"/>
    <property type="match status" value="1"/>
</dbReference>
<evidence type="ECO:0000313" key="7">
    <source>
        <dbReference type="Proteomes" id="UP000054776"/>
    </source>
</evidence>
<dbReference type="InParanoid" id="A0A0V1B3J2"/>
<dbReference type="SUPFAM" id="SSF53335">
    <property type="entry name" value="S-adenosyl-L-methionine-dependent methyltransferases"/>
    <property type="match status" value="1"/>
</dbReference>
<feature type="coiled-coil region" evidence="3">
    <location>
        <begin position="211"/>
        <end position="252"/>
    </location>
</feature>
<dbReference type="STRING" id="6334.A0A0V1B3J2"/>
<dbReference type="InterPro" id="IPR018477">
    <property type="entry name" value="BICD"/>
</dbReference>
<reference evidence="6 7" key="1">
    <citation type="submission" date="2015-01" db="EMBL/GenBank/DDBJ databases">
        <title>Evolution of Trichinella species and genotypes.</title>
        <authorList>
            <person name="Korhonen P.K."/>
            <person name="Edoardo P."/>
            <person name="Giuseppe L.R."/>
            <person name="Gasser R.B."/>
        </authorList>
    </citation>
    <scope>NUCLEOTIDE SEQUENCE [LARGE SCALE GENOMIC DNA]</scope>
    <source>
        <strain evidence="6">ISS3</strain>
    </source>
</reference>
<proteinExistence type="inferred from homology"/>
<dbReference type="Proteomes" id="UP000054776">
    <property type="component" value="Unassembled WGS sequence"/>
</dbReference>
<accession>A0A0V1B3J2</accession>
<dbReference type="AlphaFoldDB" id="A0A0V1B3J2"/>